<comment type="caution">
    <text evidence="1">The sequence shown here is derived from an EMBL/GenBank/DDBJ whole genome shotgun (WGS) entry which is preliminary data.</text>
</comment>
<evidence type="ECO:0000313" key="1">
    <source>
        <dbReference type="EMBL" id="KAK4214839.1"/>
    </source>
</evidence>
<evidence type="ECO:0008006" key="3">
    <source>
        <dbReference type="Google" id="ProtNLM"/>
    </source>
</evidence>
<reference evidence="1" key="1">
    <citation type="journal article" date="2023" name="Mol. Phylogenet. Evol.">
        <title>Genome-scale phylogeny and comparative genomics of the fungal order Sordariales.</title>
        <authorList>
            <person name="Hensen N."/>
            <person name="Bonometti L."/>
            <person name="Westerberg I."/>
            <person name="Brannstrom I.O."/>
            <person name="Guillou S."/>
            <person name="Cros-Aarteil S."/>
            <person name="Calhoun S."/>
            <person name="Haridas S."/>
            <person name="Kuo A."/>
            <person name="Mondo S."/>
            <person name="Pangilinan J."/>
            <person name="Riley R."/>
            <person name="LaButti K."/>
            <person name="Andreopoulos B."/>
            <person name="Lipzen A."/>
            <person name="Chen C."/>
            <person name="Yan M."/>
            <person name="Daum C."/>
            <person name="Ng V."/>
            <person name="Clum A."/>
            <person name="Steindorff A."/>
            <person name="Ohm R.A."/>
            <person name="Martin F."/>
            <person name="Silar P."/>
            <person name="Natvig D.O."/>
            <person name="Lalanne C."/>
            <person name="Gautier V."/>
            <person name="Ament-Velasquez S.L."/>
            <person name="Kruys A."/>
            <person name="Hutchinson M.I."/>
            <person name="Powell A.J."/>
            <person name="Barry K."/>
            <person name="Miller A.N."/>
            <person name="Grigoriev I.V."/>
            <person name="Debuchy R."/>
            <person name="Gladieux P."/>
            <person name="Hiltunen Thoren M."/>
            <person name="Johannesson H."/>
        </authorList>
    </citation>
    <scope>NUCLEOTIDE SEQUENCE</scope>
    <source>
        <strain evidence="1">PSN293</strain>
    </source>
</reference>
<organism evidence="1 2">
    <name type="scientific">Rhypophila decipiens</name>
    <dbReference type="NCBI Taxonomy" id="261697"/>
    <lineage>
        <taxon>Eukaryota</taxon>
        <taxon>Fungi</taxon>
        <taxon>Dikarya</taxon>
        <taxon>Ascomycota</taxon>
        <taxon>Pezizomycotina</taxon>
        <taxon>Sordariomycetes</taxon>
        <taxon>Sordariomycetidae</taxon>
        <taxon>Sordariales</taxon>
        <taxon>Naviculisporaceae</taxon>
        <taxon>Rhypophila</taxon>
    </lineage>
</organism>
<sequence length="262" mass="28527">MANNPKQIKMCLAGERIKGFSDEEFAHEFSVAHAAITKASAEKTPPLLGYRQILAIPKPKISLFGTDKSTWDSQAILLWSSIDDLSSTLKSEGYRANAGKHIFTEPPSLASICQVAGESTFDSATANSIIEQDSSYMMFVYIPRADKTHKSSRDPALTDQEVAQRVEAISKIGAGTDLLRYVINRDVGPSDPHEVFQGTPFISCEWGVMGVTEQYWFKHEEAATSFFADEAGTELLGQLPSSLDGTGCVGIAGRETVLVDKL</sequence>
<accession>A0AAN7B8Z4</accession>
<dbReference type="AlphaFoldDB" id="A0AAN7B8Z4"/>
<dbReference type="Proteomes" id="UP001301769">
    <property type="component" value="Unassembled WGS sequence"/>
</dbReference>
<protein>
    <recommendedName>
        <fullName evidence="3">EthD domain-containing protein</fullName>
    </recommendedName>
</protein>
<gene>
    <name evidence="1" type="ORF">QBC37DRAFT_420324</name>
</gene>
<evidence type="ECO:0000313" key="2">
    <source>
        <dbReference type="Proteomes" id="UP001301769"/>
    </source>
</evidence>
<dbReference type="Gene3D" id="3.30.70.100">
    <property type="match status" value="1"/>
</dbReference>
<dbReference type="EMBL" id="MU858087">
    <property type="protein sequence ID" value="KAK4214839.1"/>
    <property type="molecule type" value="Genomic_DNA"/>
</dbReference>
<name>A0AAN7B8Z4_9PEZI</name>
<proteinExistence type="predicted"/>
<keyword evidence="2" id="KW-1185">Reference proteome</keyword>
<reference evidence="1" key="2">
    <citation type="submission" date="2023-05" db="EMBL/GenBank/DDBJ databases">
        <authorList>
            <consortium name="Lawrence Berkeley National Laboratory"/>
            <person name="Steindorff A."/>
            <person name="Hensen N."/>
            <person name="Bonometti L."/>
            <person name="Westerberg I."/>
            <person name="Brannstrom I.O."/>
            <person name="Guillou S."/>
            <person name="Cros-Aarteil S."/>
            <person name="Calhoun S."/>
            <person name="Haridas S."/>
            <person name="Kuo A."/>
            <person name="Mondo S."/>
            <person name="Pangilinan J."/>
            <person name="Riley R."/>
            <person name="Labutti K."/>
            <person name="Andreopoulos B."/>
            <person name="Lipzen A."/>
            <person name="Chen C."/>
            <person name="Yanf M."/>
            <person name="Daum C."/>
            <person name="Ng V."/>
            <person name="Clum A."/>
            <person name="Ohm R."/>
            <person name="Martin F."/>
            <person name="Silar P."/>
            <person name="Natvig D."/>
            <person name="Lalanne C."/>
            <person name="Gautier V."/>
            <person name="Ament-Velasquez S.L."/>
            <person name="Kruys A."/>
            <person name="Hutchinson M.I."/>
            <person name="Powell A.J."/>
            <person name="Barry K."/>
            <person name="Miller A.N."/>
            <person name="Grigoriev I.V."/>
            <person name="Debuchy R."/>
            <person name="Gladieux P."/>
            <person name="Thoren M.H."/>
            <person name="Johannesson H."/>
        </authorList>
    </citation>
    <scope>NUCLEOTIDE SEQUENCE</scope>
    <source>
        <strain evidence="1">PSN293</strain>
    </source>
</reference>